<dbReference type="Proteomes" id="UP000037035">
    <property type="component" value="Unassembled WGS sequence"/>
</dbReference>
<evidence type="ECO:0008006" key="3">
    <source>
        <dbReference type="Google" id="ProtNLM"/>
    </source>
</evidence>
<organism evidence="1 2">
    <name type="scientific">Puccinia sorghi</name>
    <dbReference type="NCBI Taxonomy" id="27349"/>
    <lineage>
        <taxon>Eukaryota</taxon>
        <taxon>Fungi</taxon>
        <taxon>Dikarya</taxon>
        <taxon>Basidiomycota</taxon>
        <taxon>Pucciniomycotina</taxon>
        <taxon>Pucciniomycetes</taxon>
        <taxon>Pucciniales</taxon>
        <taxon>Pucciniaceae</taxon>
        <taxon>Puccinia</taxon>
    </lineage>
</organism>
<proteinExistence type="predicted"/>
<sequence length="97" mass="10902">MVKARHNFERGVYIFPFNSKSTDKPLTLKKLAIGILEVVPHVAGVEGLFSMMTAIKTKSWNRMLPTTLKMISQIKLHLLQGDNLLACQKARKHKATA</sequence>
<accession>A0A0L6UQ03</accession>
<dbReference type="VEuPathDB" id="FungiDB:VP01_431g2"/>
<dbReference type="EMBL" id="LAVV01009413">
    <property type="protein sequence ID" value="KNZ50628.1"/>
    <property type="molecule type" value="Genomic_DNA"/>
</dbReference>
<keyword evidence="2" id="KW-1185">Reference proteome</keyword>
<protein>
    <recommendedName>
        <fullName evidence="3">HAT C-terminal dimerisation domain-containing protein</fullName>
    </recommendedName>
</protein>
<dbReference type="AlphaFoldDB" id="A0A0L6UQ03"/>
<name>A0A0L6UQ03_9BASI</name>
<evidence type="ECO:0000313" key="1">
    <source>
        <dbReference type="EMBL" id="KNZ50628.1"/>
    </source>
</evidence>
<gene>
    <name evidence="1" type="ORF">VP01_431g2</name>
</gene>
<reference evidence="1 2" key="1">
    <citation type="submission" date="2015-08" db="EMBL/GenBank/DDBJ databases">
        <title>Next Generation Sequencing and Analysis of the Genome of Puccinia sorghi L Schw, the Causal Agent of Maize Common Rust.</title>
        <authorList>
            <person name="Rochi L."/>
            <person name="Burguener G."/>
            <person name="Darino M."/>
            <person name="Turjanski A."/>
            <person name="Kreff E."/>
            <person name="Dieguez M.J."/>
            <person name="Sacco F."/>
        </authorList>
    </citation>
    <scope>NUCLEOTIDE SEQUENCE [LARGE SCALE GENOMIC DNA]</scope>
    <source>
        <strain evidence="1 2">RO10H11247</strain>
    </source>
</reference>
<comment type="caution">
    <text evidence="1">The sequence shown here is derived from an EMBL/GenBank/DDBJ whole genome shotgun (WGS) entry which is preliminary data.</text>
</comment>
<dbReference type="OrthoDB" id="2505751at2759"/>
<evidence type="ECO:0000313" key="2">
    <source>
        <dbReference type="Proteomes" id="UP000037035"/>
    </source>
</evidence>